<dbReference type="InParanoid" id="A0A3N7HTT5"/>
<evidence type="ECO:0000313" key="2">
    <source>
        <dbReference type="EMBL" id="RQP00705.1"/>
    </source>
</evidence>
<protein>
    <submittedName>
        <fullName evidence="2">Uncharacterized protein</fullName>
    </submittedName>
</protein>
<evidence type="ECO:0000313" key="3">
    <source>
        <dbReference type="Proteomes" id="UP000006729"/>
    </source>
</evidence>
<name>A0A3N7HTT5_POPTR</name>
<keyword evidence="1" id="KW-0472">Membrane</keyword>
<dbReference type="AlphaFoldDB" id="A0A3N7HTT5"/>
<reference evidence="2 3" key="1">
    <citation type="journal article" date="2006" name="Science">
        <title>The genome of black cottonwood, Populus trichocarpa (Torr. &amp; Gray).</title>
        <authorList>
            <person name="Tuskan G.A."/>
            <person name="Difazio S."/>
            <person name="Jansson S."/>
            <person name="Bohlmann J."/>
            <person name="Grigoriev I."/>
            <person name="Hellsten U."/>
            <person name="Putnam N."/>
            <person name="Ralph S."/>
            <person name="Rombauts S."/>
            <person name="Salamov A."/>
            <person name="Schein J."/>
            <person name="Sterck L."/>
            <person name="Aerts A."/>
            <person name="Bhalerao R.R."/>
            <person name="Bhalerao R.P."/>
            <person name="Blaudez D."/>
            <person name="Boerjan W."/>
            <person name="Brun A."/>
            <person name="Brunner A."/>
            <person name="Busov V."/>
            <person name="Campbell M."/>
            <person name="Carlson J."/>
            <person name="Chalot M."/>
            <person name="Chapman J."/>
            <person name="Chen G.L."/>
            <person name="Cooper D."/>
            <person name="Coutinho P.M."/>
            <person name="Couturier J."/>
            <person name="Covert S."/>
            <person name="Cronk Q."/>
            <person name="Cunningham R."/>
            <person name="Davis J."/>
            <person name="Degroeve S."/>
            <person name="Dejardin A."/>
            <person name="Depamphilis C."/>
            <person name="Detter J."/>
            <person name="Dirks B."/>
            <person name="Dubchak I."/>
            <person name="Duplessis S."/>
            <person name="Ehlting J."/>
            <person name="Ellis B."/>
            <person name="Gendler K."/>
            <person name="Goodstein D."/>
            <person name="Gribskov M."/>
            <person name="Grimwood J."/>
            <person name="Groover A."/>
            <person name="Gunter L."/>
            <person name="Hamberger B."/>
            <person name="Heinze B."/>
            <person name="Helariutta Y."/>
            <person name="Henrissat B."/>
            <person name="Holligan D."/>
            <person name="Holt R."/>
            <person name="Huang W."/>
            <person name="Islam-Faridi N."/>
            <person name="Jones S."/>
            <person name="Jones-Rhoades M."/>
            <person name="Jorgensen R."/>
            <person name="Joshi C."/>
            <person name="Kangasjarvi J."/>
            <person name="Karlsson J."/>
            <person name="Kelleher C."/>
            <person name="Kirkpatrick R."/>
            <person name="Kirst M."/>
            <person name="Kohler A."/>
            <person name="Kalluri U."/>
            <person name="Larimer F."/>
            <person name="Leebens-Mack J."/>
            <person name="Leple J.C."/>
            <person name="Locascio P."/>
            <person name="Lou Y."/>
            <person name="Lucas S."/>
            <person name="Martin F."/>
            <person name="Montanini B."/>
            <person name="Napoli C."/>
            <person name="Nelson D.R."/>
            <person name="Nelson C."/>
            <person name="Nieminen K."/>
            <person name="Nilsson O."/>
            <person name="Pereda V."/>
            <person name="Peter G."/>
            <person name="Philippe R."/>
            <person name="Pilate G."/>
            <person name="Poliakov A."/>
            <person name="Razumovskaya J."/>
            <person name="Richardson P."/>
            <person name="Rinaldi C."/>
            <person name="Ritland K."/>
            <person name="Rouze P."/>
            <person name="Ryaboy D."/>
            <person name="Schmutz J."/>
            <person name="Schrader J."/>
            <person name="Segerman B."/>
            <person name="Shin H."/>
            <person name="Siddiqui A."/>
            <person name="Sterky F."/>
            <person name="Terry A."/>
            <person name="Tsai C.J."/>
            <person name="Uberbacher E."/>
            <person name="Unneberg P."/>
            <person name="Vahala J."/>
            <person name="Wall K."/>
            <person name="Wessler S."/>
            <person name="Yang G."/>
            <person name="Yin T."/>
            <person name="Douglas C."/>
            <person name="Marra M."/>
            <person name="Sandberg G."/>
            <person name="Van de Peer Y."/>
            <person name="Rokhsar D."/>
        </authorList>
    </citation>
    <scope>NUCLEOTIDE SEQUENCE [LARGE SCALE GENOMIC DNA]</scope>
    <source>
        <strain evidence="3">cv. Nisqually</strain>
    </source>
</reference>
<gene>
    <name evidence="2" type="ORF">POPTR_015G073050</name>
</gene>
<sequence length="127" mass="14727">MTSVIATKQLSYPSGSFENVHCSSTELQTMFISNYFRSQPNILQFRSSSSKTLLDLFWATRRDQIMVNLQDYKEKLDCDRYVAVITYVSLREMIKPGAFTIISPMIIRWLIACHLNLLLLLISLRVK</sequence>
<keyword evidence="3" id="KW-1185">Reference proteome</keyword>
<organism evidence="2 3">
    <name type="scientific">Populus trichocarpa</name>
    <name type="common">Western balsam poplar</name>
    <name type="synonym">Populus balsamifera subsp. trichocarpa</name>
    <dbReference type="NCBI Taxonomy" id="3694"/>
    <lineage>
        <taxon>Eukaryota</taxon>
        <taxon>Viridiplantae</taxon>
        <taxon>Streptophyta</taxon>
        <taxon>Embryophyta</taxon>
        <taxon>Tracheophyta</taxon>
        <taxon>Spermatophyta</taxon>
        <taxon>Magnoliopsida</taxon>
        <taxon>eudicotyledons</taxon>
        <taxon>Gunneridae</taxon>
        <taxon>Pentapetalae</taxon>
        <taxon>rosids</taxon>
        <taxon>fabids</taxon>
        <taxon>Malpighiales</taxon>
        <taxon>Salicaceae</taxon>
        <taxon>Saliceae</taxon>
        <taxon>Populus</taxon>
    </lineage>
</organism>
<evidence type="ECO:0000256" key="1">
    <source>
        <dbReference type="SAM" id="Phobius"/>
    </source>
</evidence>
<feature type="transmembrane region" description="Helical" evidence="1">
    <location>
        <begin position="106"/>
        <end position="124"/>
    </location>
</feature>
<accession>A0A3N7HTT5</accession>
<dbReference type="EMBL" id="CM009304">
    <property type="protein sequence ID" value="RQP00705.1"/>
    <property type="molecule type" value="Genomic_DNA"/>
</dbReference>
<proteinExistence type="predicted"/>
<keyword evidence="1" id="KW-1133">Transmembrane helix</keyword>
<keyword evidence="1" id="KW-0812">Transmembrane</keyword>
<dbReference type="Proteomes" id="UP000006729">
    <property type="component" value="Chromosome 15"/>
</dbReference>